<dbReference type="AlphaFoldDB" id="A0A7H0VI68"/>
<feature type="binding site" evidence="2">
    <location>
        <begin position="68"/>
        <end position="70"/>
    </location>
    <ligand>
        <name>substrate</name>
    </ligand>
</feature>
<dbReference type="EC" id="2.5.1.-" evidence="2"/>
<dbReference type="GO" id="GO:0005829">
    <property type="term" value="C:cytosol"/>
    <property type="evidence" value="ECO:0007669"/>
    <property type="project" value="TreeGrafter"/>
</dbReference>
<dbReference type="PANTHER" id="PTHR10291:SF0">
    <property type="entry name" value="DEHYDRODOLICHYL DIPHOSPHATE SYNTHASE 2"/>
    <property type="match status" value="1"/>
</dbReference>
<dbReference type="GO" id="GO:0000287">
    <property type="term" value="F:magnesium ion binding"/>
    <property type="evidence" value="ECO:0007669"/>
    <property type="project" value="UniProtKB-UniRule"/>
</dbReference>
<dbReference type="EMBL" id="CP060139">
    <property type="protein sequence ID" value="QNR25416.1"/>
    <property type="molecule type" value="Genomic_DNA"/>
</dbReference>
<dbReference type="PROSITE" id="PS01066">
    <property type="entry name" value="UPP_SYNTHASE"/>
    <property type="match status" value="1"/>
</dbReference>
<evidence type="ECO:0000313" key="4">
    <source>
        <dbReference type="Proteomes" id="UP000516305"/>
    </source>
</evidence>
<dbReference type="Gene3D" id="3.40.1180.10">
    <property type="entry name" value="Decaprenyl diphosphate synthase-like"/>
    <property type="match status" value="1"/>
</dbReference>
<feature type="binding site" evidence="2">
    <location>
        <position position="36"/>
    </location>
    <ligand>
        <name>substrate</name>
    </ligand>
</feature>
<evidence type="ECO:0000313" key="3">
    <source>
        <dbReference type="EMBL" id="QNR25416.1"/>
    </source>
</evidence>
<dbReference type="NCBIfam" id="TIGR00055">
    <property type="entry name" value="uppS"/>
    <property type="match status" value="1"/>
</dbReference>
<comment type="subunit">
    <text evidence="2">Homodimer.</text>
</comment>
<feature type="active site" evidence="2">
    <location>
        <position position="23"/>
    </location>
</feature>
<comment type="function">
    <text evidence="2">Catalyzes the condensation of isopentenyl diphosphate (IPP) with allylic pyrophosphates generating different type of terpenoids.</text>
</comment>
<dbReference type="InterPro" id="IPR018520">
    <property type="entry name" value="UPP_synth-like_CS"/>
</dbReference>
<protein>
    <recommendedName>
        <fullName evidence="2">Isoprenyl transferase</fullName>
        <ecNumber evidence="2">2.5.1.-</ecNumber>
    </recommendedName>
</protein>
<keyword evidence="2" id="KW-0479">Metal-binding</keyword>
<feature type="binding site" evidence="2">
    <location>
        <position position="74"/>
    </location>
    <ligand>
        <name>substrate</name>
    </ligand>
</feature>
<dbReference type="RefSeq" id="WP_210759944.1">
    <property type="nucleotide sequence ID" value="NZ_CP060139.1"/>
</dbReference>
<feature type="binding site" evidence="2">
    <location>
        <position position="210"/>
    </location>
    <ligand>
        <name>Mg(2+)</name>
        <dbReference type="ChEBI" id="CHEBI:18420"/>
    </ligand>
</feature>
<gene>
    <name evidence="3" type="ORF">H4K34_06140</name>
</gene>
<feature type="active site" description="Proton acceptor" evidence="2">
    <location>
        <position position="71"/>
    </location>
</feature>
<comment type="similarity">
    <text evidence="2">Belongs to the UPP synthase family.</text>
</comment>
<feature type="binding site" evidence="2">
    <location>
        <position position="40"/>
    </location>
    <ligand>
        <name>substrate</name>
    </ligand>
</feature>
<dbReference type="SUPFAM" id="SSF64005">
    <property type="entry name" value="Undecaprenyl diphosphate synthase"/>
    <property type="match status" value="1"/>
</dbReference>
<comment type="cofactor">
    <cofactor evidence="2">
        <name>Mg(2+)</name>
        <dbReference type="ChEBI" id="CHEBI:18420"/>
    </cofactor>
    <text evidence="2">Binds 2 magnesium ions per subunit.</text>
</comment>
<reference evidence="3 4" key="1">
    <citation type="submission" date="2020-08" db="EMBL/GenBank/DDBJ databases">
        <title>Croceimicrobium hydrocarbonivorans gen. nov., sp. nov., a novel marine bacterium isolated from a bacterial consortium that degrades polyethylene terephthalate.</title>
        <authorList>
            <person name="Liu R."/>
        </authorList>
    </citation>
    <scope>NUCLEOTIDE SEQUENCE [LARGE SCALE GENOMIC DNA]</scope>
    <source>
        <strain evidence="3 4">A20-9</strain>
    </source>
</reference>
<dbReference type="GO" id="GO:0008834">
    <property type="term" value="F:ditrans,polycis-undecaprenyl-diphosphate synthase [(2E,6E)-farnesyl-diphosphate specific] activity"/>
    <property type="evidence" value="ECO:0007669"/>
    <property type="project" value="TreeGrafter"/>
</dbReference>
<dbReference type="InterPro" id="IPR036424">
    <property type="entry name" value="UPP_synth-like_sf"/>
</dbReference>
<name>A0A7H0VI68_9FLAO</name>
<dbReference type="PANTHER" id="PTHR10291">
    <property type="entry name" value="DEHYDRODOLICHYL DIPHOSPHATE SYNTHASE FAMILY MEMBER"/>
    <property type="match status" value="1"/>
</dbReference>
<organism evidence="3 4">
    <name type="scientific">Croceimicrobium hydrocarbonivorans</name>
    <dbReference type="NCBI Taxonomy" id="2761580"/>
    <lineage>
        <taxon>Bacteria</taxon>
        <taxon>Pseudomonadati</taxon>
        <taxon>Bacteroidota</taxon>
        <taxon>Flavobacteriia</taxon>
        <taxon>Flavobacteriales</taxon>
        <taxon>Owenweeksiaceae</taxon>
        <taxon>Croceimicrobium</taxon>
    </lineage>
</organism>
<evidence type="ECO:0000256" key="2">
    <source>
        <dbReference type="HAMAP-Rule" id="MF_01139"/>
    </source>
</evidence>
<dbReference type="KEGG" id="chyd:H4K34_06140"/>
<sequence>MSELKEQVKALKNLPEHIAIIMDGNGRWAKKRGFLRALGHENGVDALRRIATASAEVNIKYLTVYAFSSENWNRPKTEVKALMTLLVSSLKKELKTLNDNKIRLQAIGDTSSLPGNCRNELEEVIELTKDHKHMTLTLALSYGSREELSRAARELAQEVAEGIRTADSINEEALASKLYTAAMPDPDLLIRTSNEYRISNYLLWQIAYSELYFSPKLWPDFQAEDLYNAILDYRNRERRFGKISEQLKSDYHNA</sequence>
<evidence type="ECO:0000256" key="1">
    <source>
        <dbReference type="ARBA" id="ARBA00022679"/>
    </source>
</evidence>
<dbReference type="InterPro" id="IPR001441">
    <property type="entry name" value="UPP_synth-like"/>
</dbReference>
<feature type="binding site" evidence="2">
    <location>
        <begin position="24"/>
        <end position="27"/>
    </location>
    <ligand>
        <name>substrate</name>
    </ligand>
</feature>
<dbReference type="FunFam" id="3.40.1180.10:FF:000001">
    <property type="entry name" value="(2E,6E)-farnesyl-diphosphate-specific ditrans,polycis-undecaprenyl-diphosphate synthase"/>
    <property type="match status" value="1"/>
</dbReference>
<feature type="binding site" evidence="2">
    <location>
        <position position="72"/>
    </location>
    <ligand>
        <name>substrate</name>
    </ligand>
</feature>
<accession>A0A7H0VI68</accession>
<proteinExistence type="inferred from homology"/>
<feature type="binding site" evidence="2">
    <location>
        <begin position="197"/>
        <end position="199"/>
    </location>
    <ligand>
        <name>substrate</name>
    </ligand>
</feature>
<dbReference type="NCBIfam" id="NF011405">
    <property type="entry name" value="PRK14830.1"/>
    <property type="match status" value="1"/>
</dbReference>
<keyword evidence="1 2" id="KW-0808">Transferase</keyword>
<dbReference type="CDD" id="cd00475">
    <property type="entry name" value="Cis_IPPS"/>
    <property type="match status" value="1"/>
</dbReference>
<dbReference type="Proteomes" id="UP000516305">
    <property type="component" value="Chromosome"/>
</dbReference>
<dbReference type="Pfam" id="PF01255">
    <property type="entry name" value="Prenyltransf"/>
    <property type="match status" value="1"/>
</dbReference>
<keyword evidence="4" id="KW-1185">Reference proteome</keyword>
<feature type="binding site" evidence="2">
    <location>
        <position position="191"/>
    </location>
    <ligand>
        <name>substrate</name>
    </ligand>
</feature>
<feature type="binding site" evidence="2">
    <location>
        <position position="23"/>
    </location>
    <ligand>
        <name>Mg(2+)</name>
        <dbReference type="ChEBI" id="CHEBI:18420"/>
    </ligand>
</feature>
<dbReference type="GO" id="GO:0016094">
    <property type="term" value="P:polyprenol biosynthetic process"/>
    <property type="evidence" value="ECO:0007669"/>
    <property type="project" value="TreeGrafter"/>
</dbReference>
<dbReference type="HAMAP" id="MF_01139">
    <property type="entry name" value="ISPT"/>
    <property type="match status" value="1"/>
</dbReference>
<feature type="binding site" evidence="2">
    <location>
        <position position="28"/>
    </location>
    <ligand>
        <name>substrate</name>
    </ligand>
</feature>
<keyword evidence="2" id="KW-0460">Magnesium</keyword>